<evidence type="ECO:0000313" key="3">
    <source>
        <dbReference type="Proteomes" id="UP001049518"/>
    </source>
</evidence>
<dbReference type="RefSeq" id="WP_231332147.1">
    <property type="nucleotide sequence ID" value="NZ_CP059572.1"/>
</dbReference>
<feature type="region of interest" description="Disordered" evidence="1">
    <location>
        <begin position="1"/>
        <end position="116"/>
    </location>
</feature>
<dbReference type="Proteomes" id="UP001049518">
    <property type="component" value="Chromosome"/>
</dbReference>
<keyword evidence="3" id="KW-1185">Reference proteome</keyword>
<gene>
    <name evidence="2" type="ORF">AGRA3207_007503</name>
</gene>
<evidence type="ECO:0000256" key="1">
    <source>
        <dbReference type="SAM" id="MobiDB-lite"/>
    </source>
</evidence>
<evidence type="ECO:0000313" key="2">
    <source>
        <dbReference type="EMBL" id="QXJ25934.1"/>
    </source>
</evidence>
<sequence length="155" mass="16971">MKLNLWGLPTSRLWHAEPEPDDVPEPIPGPPRHSAPDTSPSEAVSEPVDRTKDGPAQMESTASAPQMTREEWGRRTNANGGAAPSSQRRDPPPAPLPDDHLTPFRHCNGRHDGGERCDWCDAVTDMATDLRQTRQRVSALEAAVDELLRAGRSTP</sequence>
<accession>A0ABX8R4E8</accession>
<reference evidence="2" key="1">
    <citation type="submission" date="2020-07" db="EMBL/GenBank/DDBJ databases">
        <authorList>
            <person name="Tarantini F.S."/>
            <person name="Hong K.W."/>
            <person name="Chan K.G."/>
        </authorList>
    </citation>
    <scope>NUCLEOTIDE SEQUENCE</scope>
    <source>
        <strain evidence="2">32-07</strain>
    </source>
</reference>
<organism evidence="2 3">
    <name type="scientific">Actinomadura graeca</name>
    <dbReference type="NCBI Taxonomy" id="2750812"/>
    <lineage>
        <taxon>Bacteria</taxon>
        <taxon>Bacillati</taxon>
        <taxon>Actinomycetota</taxon>
        <taxon>Actinomycetes</taxon>
        <taxon>Streptosporangiales</taxon>
        <taxon>Thermomonosporaceae</taxon>
        <taxon>Actinomadura</taxon>
    </lineage>
</organism>
<dbReference type="EMBL" id="CP059572">
    <property type="protein sequence ID" value="QXJ25934.1"/>
    <property type="molecule type" value="Genomic_DNA"/>
</dbReference>
<name>A0ABX8R4E8_9ACTN</name>
<proteinExistence type="predicted"/>
<protein>
    <submittedName>
        <fullName evidence="2">Uncharacterized protein</fullName>
    </submittedName>
</protein>
<feature type="compositionally biased region" description="Basic and acidic residues" evidence="1">
    <location>
        <begin position="87"/>
        <end position="102"/>
    </location>
</feature>